<sequence>MEGSLSVLVDVLCEPGRLAKLEKHLRSMGFATRILSPDTLRVVQRMRLRDPGDALSMLFNALKSSSMLTRRICVEAWVLLPSEAVAGDTVLNTGSGFLYVRKGRRGMAVVKVVWGSVNPYVKPPPGSAMRKCVEPTGLQGLEEELRGRLADIASLPGAAAPRG</sequence>
<gene>
    <name evidence="1" type="ordered locus">Desmu_1219</name>
</gene>
<dbReference type="OrthoDB" id="382944at2157"/>
<evidence type="ECO:0000313" key="2">
    <source>
        <dbReference type="Proteomes" id="UP000001068"/>
    </source>
</evidence>
<dbReference type="EMBL" id="CP002363">
    <property type="protein sequence ID" value="ADV65515.1"/>
    <property type="molecule type" value="Genomic_DNA"/>
</dbReference>
<reference evidence="2" key="1">
    <citation type="submission" date="2010-11" db="EMBL/GenBank/DDBJ databases">
        <title>The complete genome of Desulfurococcus mucosus DSM 2162.</title>
        <authorList>
            <consortium name="US DOE Joint Genome Institute (JGI-PGF)"/>
            <person name="Lucas S."/>
            <person name="Copeland A."/>
            <person name="Lapidus A."/>
            <person name="Bruce D."/>
            <person name="Goodwin L."/>
            <person name="Pitluck S."/>
            <person name="Kyrpides N."/>
            <person name="Mavromatis K."/>
            <person name="Pagani I."/>
            <person name="Ivanova N."/>
            <person name="Ovchinnikova G."/>
            <person name="Chertkov O."/>
            <person name="Held B."/>
            <person name="Brettin T."/>
            <person name="Detter J.C."/>
            <person name="Tapia R."/>
            <person name="Han C."/>
            <person name="Land M."/>
            <person name="Hauser L."/>
            <person name="Markowitz V."/>
            <person name="Cheng J.-F."/>
            <person name="Hugenholtz P."/>
            <person name="Woyke T."/>
            <person name="Wu D."/>
            <person name="Wirth R."/>
            <person name="Bilek Y."/>
            <person name="Hader T."/>
            <person name="Klenk H.-P."/>
            <person name="Eisen J.A."/>
        </authorList>
    </citation>
    <scope>NUCLEOTIDE SEQUENCE [LARGE SCALE GENOMIC DNA]</scope>
    <source>
        <strain evidence="2">ATCC 35584 / DSM 2162 / JCM 9187 / O7/1</strain>
    </source>
</reference>
<organism evidence="1 2">
    <name type="scientific">Desulfurococcus mucosus (strain ATCC 35584 / DSM 2162 / JCM 9187 / O7/1)</name>
    <dbReference type="NCBI Taxonomy" id="765177"/>
    <lineage>
        <taxon>Archaea</taxon>
        <taxon>Thermoproteota</taxon>
        <taxon>Thermoprotei</taxon>
        <taxon>Desulfurococcales</taxon>
        <taxon>Desulfurococcaceae</taxon>
        <taxon>Desulfurococcus</taxon>
    </lineage>
</organism>
<dbReference type="AlphaFoldDB" id="E8R750"/>
<accession>E8R750</accession>
<dbReference type="KEGG" id="dmu:Desmu_1219"/>
<dbReference type="Proteomes" id="UP000001068">
    <property type="component" value="Chromosome"/>
</dbReference>
<protein>
    <submittedName>
        <fullName evidence="1">Uncharacterized protein</fullName>
    </submittedName>
</protein>
<name>E8R750_DESM0</name>
<dbReference type="GeneID" id="10153935"/>
<dbReference type="eggNOG" id="arCOG11785">
    <property type="taxonomic scope" value="Archaea"/>
</dbReference>
<proteinExistence type="predicted"/>
<evidence type="ECO:0000313" key="1">
    <source>
        <dbReference type="EMBL" id="ADV65515.1"/>
    </source>
</evidence>
<keyword evidence="2" id="KW-1185">Reference proteome</keyword>
<reference evidence="1 2" key="2">
    <citation type="journal article" date="2011" name="Stand. Genomic Sci.">
        <title>Complete genome sequence of Desulfurococcus mucosus type strain (O7/1).</title>
        <authorList>
            <person name="Wirth R."/>
            <person name="Chertkov O."/>
            <person name="Held B."/>
            <person name="Lapidus A."/>
            <person name="Nolan M."/>
            <person name="Lucas S."/>
            <person name="Hammon N."/>
            <person name="Deshpande S."/>
            <person name="Cheng J.F."/>
            <person name="Tapia R."/>
            <person name="Han C."/>
            <person name="Goodwin L."/>
            <person name="Pitluck S."/>
            <person name="Liolios K."/>
            <person name="Ioanna P."/>
            <person name="Ivanova N."/>
            <person name="Mavromatis K."/>
            <person name="Mikhailova N."/>
            <person name="Pati A."/>
            <person name="Chen A."/>
            <person name="Palaniappan K."/>
            <person name="Land M."/>
            <person name="Hauser L."/>
            <person name="Chang Y.J."/>
            <person name="Jeffries C.D."/>
            <person name="Bilek Y."/>
            <person name="Hader T."/>
            <person name="Rohde M."/>
            <person name="Spring S."/>
            <person name="Sikorski J."/>
            <person name="Goker M."/>
            <person name="Woyke T."/>
            <person name="Bristow J."/>
            <person name="Eisen J.A."/>
            <person name="Markowitz V."/>
            <person name="Hugenholtz P."/>
            <person name="Kyrpides N.C."/>
            <person name="Klenk H.P."/>
        </authorList>
    </citation>
    <scope>NUCLEOTIDE SEQUENCE [LARGE SCALE GENOMIC DNA]</scope>
    <source>
        <strain evidence="2">ATCC 35584 / DSM 2162 / JCM 9187 / O7/1</strain>
    </source>
</reference>
<dbReference type="HOGENOM" id="CLU_1598941_0_0_2"/>
<dbReference type="RefSeq" id="WP_013562737.1">
    <property type="nucleotide sequence ID" value="NC_014961.1"/>
</dbReference>